<dbReference type="Gene3D" id="3.90.226.10">
    <property type="entry name" value="2-enoyl-CoA Hydratase, Chain A, domain 1"/>
    <property type="match status" value="1"/>
</dbReference>
<comment type="similarity">
    <text evidence="1">Belongs to the peptidase S41A family.</text>
</comment>
<dbReference type="AlphaFoldDB" id="A0A3B0YXF5"/>
<sequence>MLKKMRILIGLVLIFCSVCLAWAEIPSEPLEPSRDHRLSTRIINKFVTQLHYIKSELNDERSEAIFDRYFEVLDPNRSVFTAADIVYFEKYKKRLDNFLKDAKLEPAFEIFRLFQKRRQERSDYAIGLLKDNFNFNKVDDYVIDRAEGPWPKDKNELDALWRQRVKNDILNLRLDHKTEKEIKNKLSNRYKTSSRRFSQYNSEDVFQLLMNAYLHTLEPHTAYFSPRVSENFKIDMSLSLEGIGAVLKGEDEYTVVQKIIPGGPADLSGKISADDKITGVGQGRNGEIIEVIGWRLDDVVDLIRGPKGTVVRLHLENDKSGSSGKIILITRNKIKLESQAAHKELIKIPKTNRKMGLITIPTFYLDFEAYEKGDPDYRSTTRDVARLMGELEQEGVEGIVIDLRGNGGGSLSEAISLTGLFITSGPVVQVRETSGKLKLNNDPDDSIAYNGPLAVLVNGYSASASEIFAGAIQDYKRGIIIGEPTFGKGTVQTIIDLNRYAIFPGSKLGQLKITMAQFFRINGDSTQFRGVIPDINFPTASTAKDRGERAYDNAIPWAAVKPAKFNSYGLGITRLDLLIEKHKSRIAIDPGFRFLSKQAKKIEEIRNQKIISLQESIRKNERENNKKEQLAQLNQFRSSRGLSPMTDLDDDDALKEEDNSIKSIMAREAAFILEDMIDLQKQRVINRLTQKKPYPEGPQQVL</sequence>
<dbReference type="CDD" id="cd07560">
    <property type="entry name" value="Peptidase_S41_CPP"/>
    <property type="match status" value="1"/>
</dbReference>
<dbReference type="PROSITE" id="PS50106">
    <property type="entry name" value="PDZ"/>
    <property type="match status" value="1"/>
</dbReference>
<feature type="domain" description="PDZ" evidence="5">
    <location>
        <begin position="233"/>
        <end position="310"/>
    </location>
</feature>
<dbReference type="EMBL" id="UOFO01000077">
    <property type="protein sequence ID" value="VAW85708.1"/>
    <property type="molecule type" value="Genomic_DNA"/>
</dbReference>
<dbReference type="EC" id="3.4.21.102" evidence="6"/>
<proteinExistence type="inferred from homology"/>
<dbReference type="InterPro" id="IPR036034">
    <property type="entry name" value="PDZ_sf"/>
</dbReference>
<dbReference type="Pfam" id="PF11818">
    <property type="entry name" value="DUF3340"/>
    <property type="match status" value="1"/>
</dbReference>
<name>A0A3B0YXF5_9ZZZZ</name>
<dbReference type="InterPro" id="IPR005151">
    <property type="entry name" value="Tail-specific_protease"/>
</dbReference>
<evidence type="ECO:0000259" key="5">
    <source>
        <dbReference type="PROSITE" id="PS50106"/>
    </source>
</evidence>
<organism evidence="6">
    <name type="scientific">hydrothermal vent metagenome</name>
    <dbReference type="NCBI Taxonomy" id="652676"/>
    <lineage>
        <taxon>unclassified sequences</taxon>
        <taxon>metagenomes</taxon>
        <taxon>ecological metagenomes</taxon>
    </lineage>
</organism>
<dbReference type="Pfam" id="PF17804">
    <property type="entry name" value="TSP_NTD"/>
    <property type="match status" value="1"/>
</dbReference>
<dbReference type="NCBIfam" id="TIGR00225">
    <property type="entry name" value="prc"/>
    <property type="match status" value="1"/>
</dbReference>
<evidence type="ECO:0000256" key="4">
    <source>
        <dbReference type="ARBA" id="ARBA00022825"/>
    </source>
</evidence>
<dbReference type="InterPro" id="IPR001478">
    <property type="entry name" value="PDZ"/>
</dbReference>
<gene>
    <name evidence="6" type="ORF">MNBD_GAMMA16-290</name>
</gene>
<dbReference type="GO" id="GO:0006508">
    <property type="term" value="P:proteolysis"/>
    <property type="evidence" value="ECO:0007669"/>
    <property type="project" value="UniProtKB-KW"/>
</dbReference>
<dbReference type="GO" id="GO:0004252">
    <property type="term" value="F:serine-type endopeptidase activity"/>
    <property type="evidence" value="ECO:0007669"/>
    <property type="project" value="UniProtKB-EC"/>
</dbReference>
<dbReference type="FunFam" id="3.90.226.10:FF:000090">
    <property type="entry name" value="Tail-specific protease"/>
    <property type="match status" value="1"/>
</dbReference>
<dbReference type="InterPro" id="IPR040573">
    <property type="entry name" value="TSP_N"/>
</dbReference>
<evidence type="ECO:0000256" key="1">
    <source>
        <dbReference type="ARBA" id="ARBA00009179"/>
    </source>
</evidence>
<reference evidence="6" key="1">
    <citation type="submission" date="2018-06" db="EMBL/GenBank/DDBJ databases">
        <authorList>
            <person name="Zhirakovskaya E."/>
        </authorList>
    </citation>
    <scope>NUCLEOTIDE SEQUENCE</scope>
</reference>
<evidence type="ECO:0000313" key="6">
    <source>
        <dbReference type="EMBL" id="VAW85708.1"/>
    </source>
</evidence>
<keyword evidence="4" id="KW-0720">Serine protease</keyword>
<dbReference type="InterPro" id="IPR020992">
    <property type="entry name" value="Tail_Prtase_C"/>
</dbReference>
<dbReference type="Pfam" id="PF00595">
    <property type="entry name" value="PDZ"/>
    <property type="match status" value="1"/>
</dbReference>
<dbReference type="PANTHER" id="PTHR32060:SF22">
    <property type="entry name" value="CARBOXYL-TERMINAL-PROCESSING PEPTIDASE 3, CHLOROPLASTIC"/>
    <property type="match status" value="1"/>
</dbReference>
<dbReference type="PANTHER" id="PTHR32060">
    <property type="entry name" value="TAIL-SPECIFIC PROTEASE"/>
    <property type="match status" value="1"/>
</dbReference>
<dbReference type="SMART" id="SM00228">
    <property type="entry name" value="PDZ"/>
    <property type="match status" value="1"/>
</dbReference>
<dbReference type="SUPFAM" id="SSF50156">
    <property type="entry name" value="PDZ domain-like"/>
    <property type="match status" value="1"/>
</dbReference>
<protein>
    <submittedName>
        <fullName evidence="6">Tail-specific protease</fullName>
        <ecNumber evidence="6">3.4.21.102</ecNumber>
    </submittedName>
</protein>
<dbReference type="GO" id="GO:0030288">
    <property type="term" value="C:outer membrane-bounded periplasmic space"/>
    <property type="evidence" value="ECO:0007669"/>
    <property type="project" value="TreeGrafter"/>
</dbReference>
<accession>A0A3B0YXF5</accession>
<keyword evidence="2 6" id="KW-0645">Protease</keyword>
<evidence type="ECO:0000256" key="3">
    <source>
        <dbReference type="ARBA" id="ARBA00022801"/>
    </source>
</evidence>
<keyword evidence="3 6" id="KW-0378">Hydrolase</keyword>
<dbReference type="InterPro" id="IPR029045">
    <property type="entry name" value="ClpP/crotonase-like_dom_sf"/>
</dbReference>
<dbReference type="InterPro" id="IPR004447">
    <property type="entry name" value="Peptidase_S41A"/>
</dbReference>
<dbReference type="Pfam" id="PF03572">
    <property type="entry name" value="Peptidase_S41"/>
    <property type="match status" value="1"/>
</dbReference>
<dbReference type="SMART" id="SM00245">
    <property type="entry name" value="TSPc"/>
    <property type="match status" value="1"/>
</dbReference>
<dbReference type="Gene3D" id="2.30.42.10">
    <property type="match status" value="1"/>
</dbReference>
<evidence type="ECO:0000256" key="2">
    <source>
        <dbReference type="ARBA" id="ARBA00022670"/>
    </source>
</evidence>
<dbReference type="SUPFAM" id="SSF52096">
    <property type="entry name" value="ClpP/crotonase"/>
    <property type="match status" value="1"/>
</dbReference>
<dbReference type="GO" id="GO:0007165">
    <property type="term" value="P:signal transduction"/>
    <property type="evidence" value="ECO:0007669"/>
    <property type="project" value="TreeGrafter"/>
</dbReference>
<dbReference type="CDD" id="cd06782">
    <property type="entry name" value="cpPDZ_CPP-like"/>
    <property type="match status" value="1"/>
</dbReference>